<dbReference type="Proteomes" id="UP001153269">
    <property type="component" value="Unassembled WGS sequence"/>
</dbReference>
<gene>
    <name evidence="2" type="ORF">PLEPLA_LOCUS32703</name>
</gene>
<comment type="caution">
    <text evidence="2">The sequence shown here is derived from an EMBL/GenBank/DDBJ whole genome shotgun (WGS) entry which is preliminary data.</text>
</comment>
<reference evidence="2" key="1">
    <citation type="submission" date="2020-03" db="EMBL/GenBank/DDBJ databases">
        <authorList>
            <person name="Weist P."/>
        </authorList>
    </citation>
    <scope>NUCLEOTIDE SEQUENCE</scope>
</reference>
<protein>
    <submittedName>
        <fullName evidence="2">Uncharacterized protein</fullName>
    </submittedName>
</protein>
<evidence type="ECO:0000256" key="1">
    <source>
        <dbReference type="SAM" id="MobiDB-lite"/>
    </source>
</evidence>
<dbReference type="AlphaFoldDB" id="A0A9N7YYV4"/>
<sequence>MLRKVTRTQSGPPNKRLKQGNSWQVGQEVSTSALQLTRPIGVLSVTGVGMGQGWERQRPL</sequence>
<evidence type="ECO:0000313" key="2">
    <source>
        <dbReference type="EMBL" id="CAB1444973.1"/>
    </source>
</evidence>
<evidence type="ECO:0000313" key="3">
    <source>
        <dbReference type="Proteomes" id="UP001153269"/>
    </source>
</evidence>
<name>A0A9N7YYV4_PLEPL</name>
<dbReference type="EMBL" id="CADEAL010003510">
    <property type="protein sequence ID" value="CAB1444973.1"/>
    <property type="molecule type" value="Genomic_DNA"/>
</dbReference>
<accession>A0A9N7YYV4</accession>
<feature type="non-terminal residue" evidence="2">
    <location>
        <position position="1"/>
    </location>
</feature>
<keyword evidence="3" id="KW-1185">Reference proteome</keyword>
<organism evidence="2 3">
    <name type="scientific">Pleuronectes platessa</name>
    <name type="common">European plaice</name>
    <dbReference type="NCBI Taxonomy" id="8262"/>
    <lineage>
        <taxon>Eukaryota</taxon>
        <taxon>Metazoa</taxon>
        <taxon>Chordata</taxon>
        <taxon>Craniata</taxon>
        <taxon>Vertebrata</taxon>
        <taxon>Euteleostomi</taxon>
        <taxon>Actinopterygii</taxon>
        <taxon>Neopterygii</taxon>
        <taxon>Teleostei</taxon>
        <taxon>Neoteleostei</taxon>
        <taxon>Acanthomorphata</taxon>
        <taxon>Carangaria</taxon>
        <taxon>Pleuronectiformes</taxon>
        <taxon>Pleuronectoidei</taxon>
        <taxon>Pleuronectidae</taxon>
        <taxon>Pleuronectes</taxon>
    </lineage>
</organism>
<proteinExistence type="predicted"/>
<feature type="region of interest" description="Disordered" evidence="1">
    <location>
        <begin position="1"/>
        <end position="24"/>
    </location>
</feature>